<evidence type="ECO:0000259" key="2">
    <source>
        <dbReference type="Pfam" id="PF00144"/>
    </source>
</evidence>
<dbReference type="OrthoDB" id="5377981at2"/>
<dbReference type="EMBL" id="CP040818">
    <property type="protein sequence ID" value="QDL90789.1"/>
    <property type="molecule type" value="Genomic_DNA"/>
</dbReference>
<dbReference type="InterPro" id="IPR050491">
    <property type="entry name" value="AmpC-like"/>
</dbReference>
<dbReference type="SUPFAM" id="SSF56601">
    <property type="entry name" value="beta-lactamase/transpeptidase-like"/>
    <property type="match status" value="1"/>
</dbReference>
<dbReference type="Proteomes" id="UP000305888">
    <property type="component" value="Chromosome"/>
</dbReference>
<dbReference type="KEGG" id="ppru:FDP22_02685"/>
<gene>
    <name evidence="3" type="ORF">FDP22_02685</name>
</gene>
<protein>
    <submittedName>
        <fullName evidence="3">Beta-lactamase family protein</fullName>
    </submittedName>
</protein>
<feature type="domain" description="Beta-lactamase-related" evidence="2">
    <location>
        <begin position="41"/>
        <end position="288"/>
    </location>
</feature>
<reference evidence="3 4" key="1">
    <citation type="submission" date="2019-06" db="EMBL/GenBank/DDBJ databases">
        <title>Genome sequence of Rhodobacteraceae bacterium D4M1.</title>
        <authorList>
            <person name="Cao J."/>
        </authorList>
    </citation>
    <scope>NUCLEOTIDE SEQUENCE [LARGE SCALE GENOMIC DNA]</scope>
    <source>
        <strain evidence="3 4">D4M1</strain>
    </source>
</reference>
<evidence type="ECO:0000313" key="4">
    <source>
        <dbReference type="Proteomes" id="UP000305888"/>
    </source>
</evidence>
<dbReference type="PANTHER" id="PTHR46825">
    <property type="entry name" value="D-ALANYL-D-ALANINE-CARBOXYPEPTIDASE/ENDOPEPTIDASE AMPH"/>
    <property type="match status" value="1"/>
</dbReference>
<proteinExistence type="predicted"/>
<evidence type="ECO:0000256" key="1">
    <source>
        <dbReference type="SAM" id="MobiDB-lite"/>
    </source>
</evidence>
<feature type="region of interest" description="Disordered" evidence="1">
    <location>
        <begin position="1"/>
        <end position="25"/>
    </location>
</feature>
<dbReference type="Gene3D" id="3.40.710.10">
    <property type="entry name" value="DD-peptidase/beta-lactamase superfamily"/>
    <property type="match status" value="1"/>
</dbReference>
<organism evidence="3 4">
    <name type="scientific">Paroceanicella profunda</name>
    <dbReference type="NCBI Taxonomy" id="2579971"/>
    <lineage>
        <taxon>Bacteria</taxon>
        <taxon>Pseudomonadati</taxon>
        <taxon>Pseudomonadota</taxon>
        <taxon>Alphaproteobacteria</taxon>
        <taxon>Rhodobacterales</taxon>
        <taxon>Paracoccaceae</taxon>
        <taxon>Paroceanicella</taxon>
    </lineage>
</organism>
<dbReference type="InterPro" id="IPR001466">
    <property type="entry name" value="Beta-lactam-related"/>
</dbReference>
<dbReference type="Pfam" id="PF00144">
    <property type="entry name" value="Beta-lactamase"/>
    <property type="match status" value="1"/>
</dbReference>
<name>A0A5B8FWB9_9RHOB</name>
<dbReference type="PANTHER" id="PTHR46825:SF7">
    <property type="entry name" value="D-ALANYL-D-ALANINE CARBOXYPEPTIDASE"/>
    <property type="match status" value="1"/>
</dbReference>
<evidence type="ECO:0000313" key="3">
    <source>
        <dbReference type="EMBL" id="QDL90789.1"/>
    </source>
</evidence>
<dbReference type="InterPro" id="IPR012338">
    <property type="entry name" value="Beta-lactam/transpept-like"/>
</dbReference>
<accession>A0A5B8FWB9</accession>
<dbReference type="AlphaFoldDB" id="A0A5B8FWB9"/>
<sequence>MNGPRPERSGSPPAGLPPGMLRARLTADGRLSHGGAAPAPGPEGAGAPVPWWSLTKTFIAVLTLRAAAAGRLGLDTPLPERAVTPRQLLGHRAGLPDYGGWPEYAAAVASGAPPWSDAALLARMPPPAPAPAPFAYSNIGFLVLRRHLETVEGQGLGALLAGLLGPLGLTARLAETPQDMRTTAFPGGWACHPGWVFHGTLIGPVAEAALALGALFDGRLLGPEALAALRCARPLEQAAPPPWLAPGYALGLMSGTLDTGAGPCRVEGHGGAGPGSTLAAFRFPSGTIAVCAAAEAPGVTLRAACALAGASA</sequence>
<keyword evidence="4" id="KW-1185">Reference proteome</keyword>